<dbReference type="Gene3D" id="3.40.50.150">
    <property type="entry name" value="Vaccinia Virus protein VP39"/>
    <property type="match status" value="1"/>
</dbReference>
<dbReference type="Proteomes" id="UP001345691">
    <property type="component" value="Unassembled WGS sequence"/>
</dbReference>
<name>A0ABR0JHF7_9EURO</name>
<comment type="caution">
    <text evidence="2">The sequence shown here is derived from an EMBL/GenBank/DDBJ whole genome shotgun (WGS) entry which is preliminary data.</text>
</comment>
<dbReference type="InterPro" id="IPR050508">
    <property type="entry name" value="Methyltransf_Superfamily"/>
</dbReference>
<dbReference type="Pfam" id="PF13649">
    <property type="entry name" value="Methyltransf_25"/>
    <property type="match status" value="1"/>
</dbReference>
<keyword evidence="3" id="KW-1185">Reference proteome</keyword>
<dbReference type="CDD" id="cd02440">
    <property type="entry name" value="AdoMet_MTases"/>
    <property type="match status" value="1"/>
</dbReference>
<sequence>MASTTHPVGDNAFLQRAYALYNTDEARDLYNEWAARYDKDLEDEDYAAPKLAVDALIQARGGSLDDTRQLESVRILDAGCGTGLVGLSLARFGARDVDGLDISAGMLEVAKSTGVYRFLEEADLTKPIAKSDDFYDVVICVGTLTQGHVGPQVLKEFVRVIKSKGFIIATILDDIWVKDGFKAEVDRLSDQVRVLKSDVIGFRTNADAGGRLLVLQKTEESSTKLE</sequence>
<evidence type="ECO:0000313" key="2">
    <source>
        <dbReference type="EMBL" id="KAK5064034.1"/>
    </source>
</evidence>
<dbReference type="EMBL" id="JAVRRF010000006">
    <property type="protein sequence ID" value="KAK5064034.1"/>
    <property type="molecule type" value="Genomic_DNA"/>
</dbReference>
<dbReference type="InterPro" id="IPR029063">
    <property type="entry name" value="SAM-dependent_MTases_sf"/>
</dbReference>
<evidence type="ECO:0000259" key="1">
    <source>
        <dbReference type="Pfam" id="PF13649"/>
    </source>
</evidence>
<accession>A0ABR0JHF7</accession>
<proteinExistence type="predicted"/>
<dbReference type="SUPFAM" id="SSF53335">
    <property type="entry name" value="S-adenosyl-L-methionine-dependent methyltransferases"/>
    <property type="match status" value="1"/>
</dbReference>
<protein>
    <recommendedName>
        <fullName evidence="1">Methyltransferase domain-containing protein</fullName>
    </recommendedName>
</protein>
<reference evidence="2 3" key="1">
    <citation type="submission" date="2023-08" db="EMBL/GenBank/DDBJ databases">
        <title>Black Yeasts Isolated from many extreme environments.</title>
        <authorList>
            <person name="Coleine C."/>
            <person name="Stajich J.E."/>
            <person name="Selbmann L."/>
        </authorList>
    </citation>
    <scope>NUCLEOTIDE SEQUENCE [LARGE SCALE GENOMIC DNA]</scope>
    <source>
        <strain evidence="2 3">CCFEE 6328</strain>
    </source>
</reference>
<dbReference type="InterPro" id="IPR041698">
    <property type="entry name" value="Methyltransf_25"/>
</dbReference>
<feature type="domain" description="Methyltransferase" evidence="1">
    <location>
        <begin position="75"/>
        <end position="165"/>
    </location>
</feature>
<dbReference type="PANTHER" id="PTHR42912">
    <property type="entry name" value="METHYLTRANSFERASE"/>
    <property type="match status" value="1"/>
</dbReference>
<evidence type="ECO:0000313" key="3">
    <source>
        <dbReference type="Proteomes" id="UP001345691"/>
    </source>
</evidence>
<gene>
    <name evidence="2" type="ORF">LTR69_003802</name>
</gene>
<organism evidence="2 3">
    <name type="scientific">Exophiala sideris</name>
    <dbReference type="NCBI Taxonomy" id="1016849"/>
    <lineage>
        <taxon>Eukaryota</taxon>
        <taxon>Fungi</taxon>
        <taxon>Dikarya</taxon>
        <taxon>Ascomycota</taxon>
        <taxon>Pezizomycotina</taxon>
        <taxon>Eurotiomycetes</taxon>
        <taxon>Chaetothyriomycetidae</taxon>
        <taxon>Chaetothyriales</taxon>
        <taxon>Herpotrichiellaceae</taxon>
        <taxon>Exophiala</taxon>
    </lineage>
</organism>